<keyword evidence="4" id="KW-0813">Transport</keyword>
<evidence type="ECO:0000313" key="11">
    <source>
        <dbReference type="Proteomes" id="UP001501627"/>
    </source>
</evidence>
<dbReference type="Gene3D" id="1.10.287.80">
    <property type="entry name" value="ATP synthase, gamma subunit, helix hairpin domain"/>
    <property type="match status" value="1"/>
</dbReference>
<dbReference type="InterPro" id="IPR035968">
    <property type="entry name" value="ATP_synth_F1_ATPase_gsu"/>
</dbReference>
<keyword evidence="5" id="KW-0375">Hydrogen ion transport</keyword>
<gene>
    <name evidence="10" type="ORF">GCM10022279_20340</name>
</gene>
<evidence type="ECO:0000256" key="2">
    <source>
        <dbReference type="ARBA" id="ARBA00004170"/>
    </source>
</evidence>
<dbReference type="EMBL" id="BAABBP010000016">
    <property type="protein sequence ID" value="GAA3996622.1"/>
    <property type="molecule type" value="Genomic_DNA"/>
</dbReference>
<accession>A0ABP7RF69</accession>
<proteinExistence type="inferred from homology"/>
<dbReference type="Proteomes" id="UP001501627">
    <property type="component" value="Unassembled WGS sequence"/>
</dbReference>
<keyword evidence="6" id="KW-0406">Ion transport</keyword>
<evidence type="ECO:0000256" key="6">
    <source>
        <dbReference type="ARBA" id="ARBA00023065"/>
    </source>
</evidence>
<evidence type="ECO:0000256" key="4">
    <source>
        <dbReference type="ARBA" id="ARBA00022448"/>
    </source>
</evidence>
<evidence type="ECO:0000256" key="7">
    <source>
        <dbReference type="ARBA" id="ARBA00023136"/>
    </source>
</evidence>
<comment type="function">
    <text evidence="1">Produces ATP from ADP in the presence of a proton gradient across the membrane. The gamma chain is believed to be important in regulating ATPase activity and the flow of protons through the CF(0) complex.</text>
</comment>
<dbReference type="Gene3D" id="3.40.1380.10">
    <property type="match status" value="1"/>
</dbReference>
<comment type="caution">
    <text evidence="10">The sequence shown here is derived from an EMBL/GenBank/DDBJ whole genome shotgun (WGS) entry which is preliminary data.</text>
</comment>
<dbReference type="Pfam" id="PF00231">
    <property type="entry name" value="ATP-synt"/>
    <property type="match status" value="1"/>
</dbReference>
<evidence type="ECO:0000256" key="8">
    <source>
        <dbReference type="ARBA" id="ARBA00023196"/>
    </source>
</evidence>
<reference evidence="11" key="1">
    <citation type="journal article" date="2019" name="Int. J. Syst. Evol. Microbiol.">
        <title>The Global Catalogue of Microorganisms (GCM) 10K type strain sequencing project: providing services to taxonomists for standard genome sequencing and annotation.</title>
        <authorList>
            <consortium name="The Broad Institute Genomics Platform"/>
            <consortium name="The Broad Institute Genome Sequencing Center for Infectious Disease"/>
            <person name="Wu L."/>
            <person name="Ma J."/>
        </authorList>
    </citation>
    <scope>NUCLEOTIDE SEQUENCE [LARGE SCALE GENOMIC DNA]</scope>
    <source>
        <strain evidence="11">JCM 17561</strain>
    </source>
</reference>
<keyword evidence="7" id="KW-0472">Membrane</keyword>
<evidence type="ECO:0000256" key="1">
    <source>
        <dbReference type="ARBA" id="ARBA00003456"/>
    </source>
</evidence>
<dbReference type="RefSeq" id="WP_103045617.1">
    <property type="nucleotide sequence ID" value="NZ_BAABBP010000016.1"/>
</dbReference>
<organism evidence="10 11">
    <name type="scientific">Comamonas faecalis</name>
    <dbReference type="NCBI Taxonomy" id="1387849"/>
    <lineage>
        <taxon>Bacteria</taxon>
        <taxon>Pseudomonadati</taxon>
        <taxon>Pseudomonadota</taxon>
        <taxon>Betaproteobacteria</taxon>
        <taxon>Burkholderiales</taxon>
        <taxon>Comamonadaceae</taxon>
        <taxon>Comamonas</taxon>
    </lineage>
</organism>
<comment type="similarity">
    <text evidence="3">Belongs to the ATPase gamma chain family.</text>
</comment>
<evidence type="ECO:0000256" key="9">
    <source>
        <dbReference type="ARBA" id="ARBA00023310"/>
    </source>
</evidence>
<keyword evidence="8" id="KW-0139">CF(1)</keyword>
<protein>
    <submittedName>
        <fullName evidence="10">F0F1 ATP synthase subunit gamma</fullName>
    </submittedName>
</protein>
<evidence type="ECO:0000256" key="5">
    <source>
        <dbReference type="ARBA" id="ARBA00022781"/>
    </source>
</evidence>
<evidence type="ECO:0000313" key="10">
    <source>
        <dbReference type="EMBL" id="GAA3996622.1"/>
    </source>
</evidence>
<dbReference type="PRINTS" id="PR00126">
    <property type="entry name" value="ATPASEGAMMA"/>
</dbReference>
<evidence type="ECO:0000256" key="3">
    <source>
        <dbReference type="ARBA" id="ARBA00007681"/>
    </source>
</evidence>
<dbReference type="SUPFAM" id="SSF52943">
    <property type="entry name" value="ATP synthase (F1-ATPase), gamma subunit"/>
    <property type="match status" value="1"/>
</dbReference>
<name>A0ABP7RF69_9BURK</name>
<sequence>MAHTLEQLGRQEQTLAGIGGIVRTMKALAAINASPYEQAAQSIQAWQQTVDLGLRAFAFRMRGQALRGSAAVQGRILIVFGSDHGFCGNYNALQARAVQQWRAQRPRAQEVVLCIGARLQRALAEHGIDVARRLTPPASADGIGRLAGQVVTQVQQLAQGRPLDALEVDLAYTRREPQHGSVAQVTQLLPLAPQLLQAPQRWPGPSLPDFRMEPAQLFSALVRSHIFARVFRASAEAMVTENAARLALMQQAEQLVQERLEQVRRDLAGVRQDAITDELMDIVIGHAGGAGS</sequence>
<dbReference type="InterPro" id="IPR000131">
    <property type="entry name" value="ATP_synth_F1_gsu"/>
</dbReference>
<keyword evidence="11" id="KW-1185">Reference proteome</keyword>
<keyword evidence="9" id="KW-0066">ATP synthesis</keyword>
<comment type="subcellular location">
    <subcellularLocation>
        <location evidence="2">Membrane</location>
        <topology evidence="2">Peripheral membrane protein</topology>
    </subcellularLocation>
</comment>